<dbReference type="InterPro" id="IPR051784">
    <property type="entry name" value="Nod_factor_ABC_transporter"/>
</dbReference>
<evidence type="ECO:0000256" key="3">
    <source>
        <dbReference type="ARBA" id="ARBA00022989"/>
    </source>
</evidence>
<proteinExistence type="inferred from homology"/>
<keyword evidence="10" id="KW-1185">Reference proteome</keyword>
<organism evidence="9 10">
    <name type="scientific">Parafrankia soli</name>
    <dbReference type="NCBI Taxonomy" id="2599596"/>
    <lineage>
        <taxon>Bacteria</taxon>
        <taxon>Bacillati</taxon>
        <taxon>Actinomycetota</taxon>
        <taxon>Actinomycetes</taxon>
        <taxon>Frankiales</taxon>
        <taxon>Frankiaceae</taxon>
        <taxon>Parafrankia</taxon>
    </lineage>
</organism>
<dbReference type="InterPro" id="IPR047817">
    <property type="entry name" value="ABC2_TM_bact-type"/>
</dbReference>
<keyword evidence="6" id="KW-1003">Cell membrane</keyword>
<dbReference type="GO" id="GO:0046677">
    <property type="term" value="P:response to antibiotic"/>
    <property type="evidence" value="ECO:0007669"/>
    <property type="project" value="UniProtKB-KW"/>
</dbReference>
<evidence type="ECO:0000256" key="5">
    <source>
        <dbReference type="ARBA" id="ARBA00023251"/>
    </source>
</evidence>
<accession>A0A1S1Q0T9</accession>
<feature type="transmembrane region" description="Helical" evidence="6">
    <location>
        <begin position="85"/>
        <end position="106"/>
    </location>
</feature>
<dbReference type="Pfam" id="PF01061">
    <property type="entry name" value="ABC2_membrane"/>
    <property type="match status" value="1"/>
</dbReference>
<dbReference type="GO" id="GO:0043190">
    <property type="term" value="C:ATP-binding cassette (ABC) transporter complex"/>
    <property type="evidence" value="ECO:0007669"/>
    <property type="project" value="InterPro"/>
</dbReference>
<evidence type="ECO:0000256" key="7">
    <source>
        <dbReference type="SAM" id="MobiDB-lite"/>
    </source>
</evidence>
<evidence type="ECO:0000259" key="8">
    <source>
        <dbReference type="PROSITE" id="PS51012"/>
    </source>
</evidence>
<comment type="similarity">
    <text evidence="6">Belongs to the ABC-2 integral membrane protein family.</text>
</comment>
<dbReference type="PIRSF" id="PIRSF006648">
    <property type="entry name" value="DrrB"/>
    <property type="match status" value="1"/>
</dbReference>
<dbReference type="AlphaFoldDB" id="A0A1S1Q0T9"/>
<protein>
    <recommendedName>
        <fullName evidence="6">Transport permease protein</fullName>
    </recommendedName>
</protein>
<dbReference type="Proteomes" id="UP000179769">
    <property type="component" value="Unassembled WGS sequence"/>
</dbReference>
<comment type="subcellular location">
    <subcellularLocation>
        <location evidence="6">Cell membrane</location>
        <topology evidence="6">Multi-pass membrane protein</topology>
    </subcellularLocation>
    <subcellularLocation>
        <location evidence="1">Membrane</location>
        <topology evidence="1">Multi-pass membrane protein</topology>
    </subcellularLocation>
</comment>
<name>A0A1S1Q0T9_9ACTN</name>
<feature type="transmembrane region" description="Helical" evidence="6">
    <location>
        <begin position="195"/>
        <end position="215"/>
    </location>
</feature>
<feature type="transmembrane region" description="Helical" evidence="6">
    <location>
        <begin position="168"/>
        <end position="189"/>
    </location>
</feature>
<sequence>MSQLTVATGTPTPIAPTAPAAPARSGSIGQAVRDVVVLTRRNLVHVAREPLQLSDVTIQPVLFTLLFVYVLSGGVAVGGGDYKQFAIAGLISLNLTTASIGTAVGLSTDLGSGAVDRFRTLPIWRAAVLVGRSLSDLLSSLVCMSIVVLTGLAIGWRPHTSPARFAAAFAIPLLFAYALAWATACLGMVSDGPESAQGIGLVVLFPLAFVSNAMVPTAGMPAAVRAIAEWNPVSAVTAAARDLFGNPNPSATADAWPMQHPVVAAVLWSVGIVAVCAPLAVALYRRRTTD</sequence>
<keyword evidence="6" id="KW-0813">Transport</keyword>
<dbReference type="InterPro" id="IPR013525">
    <property type="entry name" value="ABC2_TM"/>
</dbReference>
<feature type="transmembrane region" description="Helical" evidence="6">
    <location>
        <begin position="262"/>
        <end position="284"/>
    </location>
</feature>
<reference evidence="10" key="1">
    <citation type="submission" date="2016-07" db="EMBL/GenBank/DDBJ databases">
        <title>Frankia sp. NRRL B-16219 Genome sequencing.</title>
        <authorList>
            <person name="Ghodhbane-Gtari F."/>
            <person name="Swanson E."/>
            <person name="Gueddou A."/>
            <person name="Louati M."/>
            <person name="Nouioui I."/>
            <person name="Hezbri K."/>
            <person name="Abebe-Akele F."/>
            <person name="Simpson S."/>
            <person name="Morris K."/>
            <person name="Thomas K."/>
            <person name="Gtari M."/>
            <person name="Tisa L.S."/>
        </authorList>
    </citation>
    <scope>NUCLEOTIDE SEQUENCE [LARGE SCALE GENOMIC DNA]</scope>
    <source>
        <strain evidence="10">NRRL B-16219</strain>
    </source>
</reference>
<keyword evidence="4 6" id="KW-0472">Membrane</keyword>
<feature type="compositionally biased region" description="Low complexity" evidence="7">
    <location>
        <begin position="1"/>
        <end position="23"/>
    </location>
</feature>
<keyword evidence="5" id="KW-0046">Antibiotic resistance</keyword>
<evidence type="ECO:0000256" key="4">
    <source>
        <dbReference type="ARBA" id="ARBA00023136"/>
    </source>
</evidence>
<dbReference type="PANTHER" id="PTHR43229">
    <property type="entry name" value="NODULATION PROTEIN J"/>
    <property type="match status" value="1"/>
</dbReference>
<dbReference type="EMBL" id="MAXA01000212">
    <property type="protein sequence ID" value="OHV28523.1"/>
    <property type="molecule type" value="Genomic_DNA"/>
</dbReference>
<keyword evidence="3 6" id="KW-1133">Transmembrane helix</keyword>
<evidence type="ECO:0000256" key="6">
    <source>
        <dbReference type="RuleBase" id="RU361157"/>
    </source>
</evidence>
<dbReference type="PROSITE" id="PS51012">
    <property type="entry name" value="ABC_TM2"/>
    <property type="match status" value="1"/>
</dbReference>
<dbReference type="RefSeq" id="WP_071063407.1">
    <property type="nucleotide sequence ID" value="NZ_MAXA01000212.1"/>
</dbReference>
<dbReference type="GO" id="GO:0140359">
    <property type="term" value="F:ABC-type transporter activity"/>
    <property type="evidence" value="ECO:0007669"/>
    <property type="project" value="InterPro"/>
</dbReference>
<evidence type="ECO:0000256" key="2">
    <source>
        <dbReference type="ARBA" id="ARBA00022692"/>
    </source>
</evidence>
<dbReference type="InterPro" id="IPR000412">
    <property type="entry name" value="ABC_2_transport"/>
</dbReference>
<dbReference type="PANTHER" id="PTHR43229:SF2">
    <property type="entry name" value="NODULATION PROTEIN J"/>
    <property type="match status" value="1"/>
</dbReference>
<feature type="transmembrane region" description="Helical" evidence="6">
    <location>
        <begin position="58"/>
        <end position="78"/>
    </location>
</feature>
<comment type="caution">
    <text evidence="9">The sequence shown here is derived from an EMBL/GenBank/DDBJ whole genome shotgun (WGS) entry which is preliminary data.</text>
</comment>
<evidence type="ECO:0000313" key="9">
    <source>
        <dbReference type="EMBL" id="OHV28523.1"/>
    </source>
</evidence>
<feature type="region of interest" description="Disordered" evidence="7">
    <location>
        <begin position="1"/>
        <end position="25"/>
    </location>
</feature>
<keyword evidence="2 6" id="KW-0812">Transmembrane</keyword>
<evidence type="ECO:0000313" key="10">
    <source>
        <dbReference type="Proteomes" id="UP000179769"/>
    </source>
</evidence>
<gene>
    <name evidence="9" type="ORF">BBK14_17975</name>
</gene>
<evidence type="ECO:0000256" key="1">
    <source>
        <dbReference type="ARBA" id="ARBA00004141"/>
    </source>
</evidence>
<dbReference type="OrthoDB" id="670210at2"/>
<feature type="domain" description="ABC transmembrane type-2" evidence="8">
    <location>
        <begin position="51"/>
        <end position="287"/>
    </location>
</feature>
<feature type="transmembrane region" description="Helical" evidence="6">
    <location>
        <begin position="137"/>
        <end position="156"/>
    </location>
</feature>